<accession>A0ABN0CLF8</accession>
<reference evidence="1 2" key="1">
    <citation type="submission" date="2011-02" db="EMBL/GenBank/DDBJ databases">
        <authorList>
            <person name="Weinstock G."/>
            <person name="Sodergren E."/>
            <person name="Clifton S."/>
            <person name="Fulton L."/>
            <person name="Fulton B."/>
            <person name="Courtney L."/>
            <person name="Fronick C."/>
            <person name="Harrison M."/>
            <person name="Strong C."/>
            <person name="Farmer C."/>
            <person name="Delahaunty K."/>
            <person name="Markovic C."/>
            <person name="Hall O."/>
            <person name="Minx P."/>
            <person name="Tomlinson C."/>
            <person name="Mitreva M."/>
            <person name="Hou S."/>
            <person name="Chen J."/>
            <person name="Wollam A."/>
            <person name="Pepin K.H."/>
            <person name="Johnson M."/>
            <person name="Bhonagiri V."/>
            <person name="Zhang X."/>
            <person name="Suruliraj S."/>
            <person name="Warren W."/>
            <person name="Chinwalla A."/>
            <person name="Mardis E.R."/>
            <person name="Wilson R.K."/>
        </authorList>
    </citation>
    <scope>NUCLEOTIDE SEQUENCE [LARGE SCALE GENOMIC DNA]</scope>
    <source>
        <strain evidence="1 2">YIT 12056</strain>
    </source>
</reference>
<comment type="caution">
    <text evidence="1">The sequence shown here is derived from an EMBL/GenBank/DDBJ whole genome shotgun (WGS) entry which is preliminary data.</text>
</comment>
<keyword evidence="2" id="KW-1185">Reference proteome</keyword>
<protein>
    <submittedName>
        <fullName evidence="1">Uncharacterized protein</fullName>
    </submittedName>
</protein>
<dbReference type="Proteomes" id="UP000010321">
    <property type="component" value="Unassembled WGS sequence"/>
</dbReference>
<sequence length="47" mass="5331">MYHVAVLSVPRAGTFVATWRSRESLWIRLPASYMGTADGRRYGCIDL</sequence>
<proteinExistence type="predicted"/>
<gene>
    <name evidence="1" type="ORF">HMPREF9445_02312</name>
</gene>
<dbReference type="EMBL" id="AFBM01000028">
    <property type="protein sequence ID" value="EGF50718.1"/>
    <property type="molecule type" value="Genomic_DNA"/>
</dbReference>
<organism evidence="1 2">
    <name type="scientific">Bacteroides clarus YIT 12056</name>
    <dbReference type="NCBI Taxonomy" id="762984"/>
    <lineage>
        <taxon>Bacteria</taxon>
        <taxon>Pseudomonadati</taxon>
        <taxon>Bacteroidota</taxon>
        <taxon>Bacteroidia</taxon>
        <taxon>Bacteroidales</taxon>
        <taxon>Bacteroidaceae</taxon>
        <taxon>Bacteroides</taxon>
    </lineage>
</organism>
<evidence type="ECO:0000313" key="2">
    <source>
        <dbReference type="Proteomes" id="UP000010321"/>
    </source>
</evidence>
<evidence type="ECO:0000313" key="1">
    <source>
        <dbReference type="EMBL" id="EGF50718.1"/>
    </source>
</evidence>
<name>A0ABN0CLF8_9BACE</name>